<dbReference type="RefSeq" id="WP_222135449.1">
    <property type="nucleotide sequence ID" value="NZ_JAILXK010000001.1"/>
</dbReference>
<keyword evidence="4" id="KW-1185">Reference proteome</keyword>
<organism evidence="3 4">
    <name type="scientific">Sphingopyxis jiangsuensis</name>
    <dbReference type="NCBI Taxonomy" id="2871171"/>
    <lineage>
        <taxon>Bacteria</taxon>
        <taxon>Pseudomonadati</taxon>
        <taxon>Pseudomonadota</taxon>
        <taxon>Alphaproteobacteria</taxon>
        <taxon>Sphingomonadales</taxon>
        <taxon>Sphingomonadaceae</taxon>
        <taxon>Sphingopyxis</taxon>
    </lineage>
</organism>
<dbReference type="SMART" id="SM00530">
    <property type="entry name" value="HTH_XRE"/>
    <property type="match status" value="1"/>
</dbReference>
<dbReference type="SUPFAM" id="SSF47413">
    <property type="entry name" value="lambda repressor-like DNA-binding domains"/>
    <property type="match status" value="1"/>
</dbReference>
<keyword evidence="1" id="KW-0238">DNA-binding</keyword>
<evidence type="ECO:0000256" key="1">
    <source>
        <dbReference type="ARBA" id="ARBA00023125"/>
    </source>
</evidence>
<sequence length="221" mass="23733">MSIPGFLEQSSATADQRFSARRRLSLVAQGVKETGAGIEVLIHNISETGLLVESDVRLAVGERIEIELPHAGAIPARTIWASGRLFGCEFESPVSPATLSAAELRSAVGADLHFDSDEPSPLAERFGARLQRLRAAKGLSQAELADRMGVSAPSISGWEKGRARPKNNRIAALAELLGVPVSELLGDPDPERLQDLIDRSREQIARALGTASEKVRIVIEL</sequence>
<protein>
    <submittedName>
        <fullName evidence="3">Helix-turn-helix domain-containing protein</fullName>
    </submittedName>
</protein>
<dbReference type="PROSITE" id="PS50943">
    <property type="entry name" value="HTH_CROC1"/>
    <property type="match status" value="1"/>
</dbReference>
<dbReference type="Gene3D" id="1.10.260.40">
    <property type="entry name" value="lambda repressor-like DNA-binding domains"/>
    <property type="match status" value="1"/>
</dbReference>
<dbReference type="EMBL" id="JAILXK010000001">
    <property type="protein sequence ID" value="MBY4635634.1"/>
    <property type="molecule type" value="Genomic_DNA"/>
</dbReference>
<feature type="domain" description="HTH cro/C1-type" evidence="2">
    <location>
        <begin position="130"/>
        <end position="184"/>
    </location>
</feature>
<dbReference type="InterPro" id="IPR001387">
    <property type="entry name" value="Cro/C1-type_HTH"/>
</dbReference>
<accession>A0ABS7M9G5</accession>
<dbReference type="Pfam" id="PF07238">
    <property type="entry name" value="PilZ"/>
    <property type="match status" value="1"/>
</dbReference>
<gene>
    <name evidence="3" type="ORF">K5P26_00605</name>
</gene>
<comment type="caution">
    <text evidence="3">The sequence shown here is derived from an EMBL/GenBank/DDBJ whole genome shotgun (WGS) entry which is preliminary data.</text>
</comment>
<proteinExistence type="predicted"/>
<dbReference type="Proteomes" id="UP001166571">
    <property type="component" value="Unassembled WGS sequence"/>
</dbReference>
<dbReference type="InterPro" id="IPR009875">
    <property type="entry name" value="PilZ_domain"/>
</dbReference>
<dbReference type="SUPFAM" id="SSF141371">
    <property type="entry name" value="PilZ domain-like"/>
    <property type="match status" value="1"/>
</dbReference>
<evidence type="ECO:0000259" key="2">
    <source>
        <dbReference type="PROSITE" id="PS50943"/>
    </source>
</evidence>
<dbReference type="InterPro" id="IPR050807">
    <property type="entry name" value="TransReg_Diox_bact_type"/>
</dbReference>
<evidence type="ECO:0000313" key="3">
    <source>
        <dbReference type="EMBL" id="MBY4635634.1"/>
    </source>
</evidence>
<reference evidence="3" key="1">
    <citation type="submission" date="2021-08" db="EMBL/GenBank/DDBJ databases">
        <title>Sphingopyxis panaciterrulae sp. nov., isolated from the surface water of the Yellow Sea.</title>
        <authorList>
            <person name="Gao Z."/>
            <person name="Zhang D."/>
            <person name="Zhang A."/>
        </authorList>
    </citation>
    <scope>NUCLEOTIDE SEQUENCE</scope>
    <source>
        <strain evidence="3">XHP0097</strain>
    </source>
</reference>
<dbReference type="PANTHER" id="PTHR46797:SF1">
    <property type="entry name" value="METHYLPHOSPHONATE SYNTHASE"/>
    <property type="match status" value="1"/>
</dbReference>
<dbReference type="PANTHER" id="PTHR46797">
    <property type="entry name" value="HTH-TYPE TRANSCRIPTIONAL REGULATOR"/>
    <property type="match status" value="1"/>
</dbReference>
<name>A0ABS7M9G5_9SPHN</name>
<evidence type="ECO:0000313" key="4">
    <source>
        <dbReference type="Proteomes" id="UP001166571"/>
    </source>
</evidence>
<dbReference type="InterPro" id="IPR010982">
    <property type="entry name" value="Lambda_DNA-bd_dom_sf"/>
</dbReference>
<dbReference type="Pfam" id="PF13560">
    <property type="entry name" value="HTH_31"/>
    <property type="match status" value="1"/>
</dbReference>
<dbReference type="CDD" id="cd00093">
    <property type="entry name" value="HTH_XRE"/>
    <property type="match status" value="1"/>
</dbReference>